<dbReference type="InterPro" id="IPR009003">
    <property type="entry name" value="Peptidase_S1_PA"/>
</dbReference>
<keyword evidence="6 12" id="KW-0479">Metal-binding</keyword>
<evidence type="ECO:0000256" key="2">
    <source>
        <dbReference type="ARBA" id="ARBA00001954"/>
    </source>
</evidence>
<comment type="cofactor">
    <cofactor evidence="2 12">
        <name>Fe(2+)</name>
        <dbReference type="ChEBI" id="CHEBI:29033"/>
    </cofactor>
</comment>
<dbReference type="InterPro" id="IPR001254">
    <property type="entry name" value="Trypsin_dom"/>
</dbReference>
<dbReference type="AlphaFoldDB" id="U4U3W8"/>
<dbReference type="EMBL" id="KB631903">
    <property type="protein sequence ID" value="ERL87023.1"/>
    <property type="molecule type" value="Genomic_DNA"/>
</dbReference>
<dbReference type="Gene3D" id="2.40.10.10">
    <property type="entry name" value="Trypsin-like serine proteases"/>
    <property type="match status" value="3"/>
</dbReference>
<dbReference type="PROSITE" id="PS00134">
    <property type="entry name" value="TRYPSIN_HIS"/>
    <property type="match status" value="1"/>
</dbReference>
<dbReference type="SUPFAM" id="SSF50494">
    <property type="entry name" value="Trypsin-like serine proteases"/>
    <property type="match status" value="1"/>
</dbReference>
<dbReference type="GO" id="GO:0048066">
    <property type="term" value="P:developmental pigmentation"/>
    <property type="evidence" value="ECO:0007669"/>
    <property type="project" value="UniProtKB-ARBA"/>
</dbReference>
<protein>
    <recommendedName>
        <fullName evidence="5">phenylalanine 4-monooxygenase</fullName>
        <ecNumber evidence="5">1.14.16.1</ecNumber>
    </recommendedName>
    <alternativeName>
        <fullName evidence="11">Phe-4-monooxygenase</fullName>
    </alternativeName>
</protein>
<evidence type="ECO:0000256" key="12">
    <source>
        <dbReference type="PIRSR" id="PIRSR601273-2"/>
    </source>
</evidence>
<evidence type="ECO:0000256" key="3">
    <source>
        <dbReference type="ARBA" id="ARBA00005088"/>
    </source>
</evidence>
<evidence type="ECO:0000256" key="6">
    <source>
        <dbReference type="ARBA" id="ARBA00022723"/>
    </source>
</evidence>
<dbReference type="PROSITE" id="PS50240">
    <property type="entry name" value="TRYPSIN_DOM"/>
    <property type="match status" value="1"/>
</dbReference>
<dbReference type="InterPro" id="IPR043504">
    <property type="entry name" value="Peptidase_S1_PA_chymotrypsin"/>
</dbReference>
<evidence type="ECO:0000256" key="1">
    <source>
        <dbReference type="ARBA" id="ARBA00001060"/>
    </source>
</evidence>
<dbReference type="SUPFAM" id="SSF56534">
    <property type="entry name" value="Aromatic aminoacid monoxygenases, catalytic and oligomerization domains"/>
    <property type="match status" value="1"/>
</dbReference>
<evidence type="ECO:0000256" key="9">
    <source>
        <dbReference type="ARBA" id="ARBA00023033"/>
    </source>
</evidence>
<feature type="binding site" evidence="12">
    <location>
        <position position="505"/>
    </location>
    <ligand>
        <name>Fe cation</name>
        <dbReference type="ChEBI" id="CHEBI:24875"/>
    </ligand>
</feature>
<evidence type="ECO:0000313" key="16">
    <source>
        <dbReference type="EMBL" id="ERL87023.1"/>
    </source>
</evidence>
<dbReference type="InterPro" id="IPR018114">
    <property type="entry name" value="TRYPSIN_HIS"/>
</dbReference>
<evidence type="ECO:0000256" key="10">
    <source>
        <dbReference type="ARBA" id="ARBA00023232"/>
    </source>
</evidence>
<keyword evidence="9" id="KW-0503">Monooxygenase</keyword>
<dbReference type="InterPro" id="IPR005961">
    <property type="entry name" value="Phe-4-hydroxylase_tetra"/>
</dbReference>
<comment type="catalytic activity">
    <reaction evidence="1">
        <text>(6R)-L-erythro-5,6,7,8-tetrahydrobiopterin + L-phenylalanine + O2 = (4aS,6R)-4a-hydroxy-L-erythro-5,6,7,8-tetrahydrobiopterin + L-tyrosine</text>
        <dbReference type="Rhea" id="RHEA:20273"/>
        <dbReference type="ChEBI" id="CHEBI:15379"/>
        <dbReference type="ChEBI" id="CHEBI:15642"/>
        <dbReference type="ChEBI" id="CHEBI:58095"/>
        <dbReference type="ChEBI" id="CHEBI:58315"/>
        <dbReference type="ChEBI" id="CHEBI:59560"/>
        <dbReference type="EC" id="1.14.16.1"/>
    </reaction>
</comment>
<feature type="domain" description="ACT" evidence="15">
    <location>
        <begin position="257"/>
        <end position="329"/>
    </location>
</feature>
<dbReference type="SMART" id="SM00020">
    <property type="entry name" value="Tryp_SPc"/>
    <property type="match status" value="1"/>
</dbReference>
<name>U4U3W8_DENPD</name>
<evidence type="ECO:0000259" key="15">
    <source>
        <dbReference type="PROSITE" id="PS51671"/>
    </source>
</evidence>
<dbReference type="InterPro" id="IPR045865">
    <property type="entry name" value="ACT-like_dom_sf"/>
</dbReference>
<dbReference type="GO" id="GO:0005506">
    <property type="term" value="F:iron ion binding"/>
    <property type="evidence" value="ECO:0007669"/>
    <property type="project" value="InterPro"/>
</dbReference>
<keyword evidence="10" id="KW-0585">Phenylalanine catabolism</keyword>
<dbReference type="EC" id="1.14.16.1" evidence="5"/>
<organism evidence="16 17">
    <name type="scientific">Dendroctonus ponderosae</name>
    <name type="common">Mountain pine beetle</name>
    <dbReference type="NCBI Taxonomy" id="77166"/>
    <lineage>
        <taxon>Eukaryota</taxon>
        <taxon>Metazoa</taxon>
        <taxon>Ecdysozoa</taxon>
        <taxon>Arthropoda</taxon>
        <taxon>Hexapoda</taxon>
        <taxon>Insecta</taxon>
        <taxon>Pterygota</taxon>
        <taxon>Neoptera</taxon>
        <taxon>Endopterygota</taxon>
        <taxon>Coleoptera</taxon>
        <taxon>Polyphaga</taxon>
        <taxon>Cucujiformia</taxon>
        <taxon>Curculionidae</taxon>
        <taxon>Scolytinae</taxon>
        <taxon>Dendroctonus</taxon>
    </lineage>
</organism>
<reference evidence="16 17" key="1">
    <citation type="journal article" date="2013" name="Genome Biol.">
        <title>Draft genome of the mountain pine beetle, Dendroctonus ponderosae Hopkins, a major forest pest.</title>
        <authorList>
            <person name="Keeling C.I."/>
            <person name="Yuen M.M."/>
            <person name="Liao N.Y."/>
            <person name="Docking T.R."/>
            <person name="Chan S.K."/>
            <person name="Taylor G.A."/>
            <person name="Palmquist D.L."/>
            <person name="Jackman S.D."/>
            <person name="Nguyen A."/>
            <person name="Li M."/>
            <person name="Henderson H."/>
            <person name="Janes J.K."/>
            <person name="Zhao Y."/>
            <person name="Pandoh P."/>
            <person name="Moore R."/>
            <person name="Sperling F.A."/>
            <person name="Huber D.P."/>
            <person name="Birol I."/>
            <person name="Jones S.J."/>
            <person name="Bohlmann J."/>
        </authorList>
    </citation>
    <scope>NUCLEOTIDE SEQUENCE</scope>
</reference>
<feature type="domain" description="Peptidase S1" evidence="13">
    <location>
        <begin position="8"/>
        <end position="346"/>
    </location>
</feature>
<dbReference type="PRINTS" id="PR00372">
    <property type="entry name" value="FYWHYDRXLASE"/>
</dbReference>
<dbReference type="CDD" id="cd00190">
    <property type="entry name" value="Tryp_SPc"/>
    <property type="match status" value="1"/>
</dbReference>
<dbReference type="GO" id="GO:0006508">
    <property type="term" value="P:proteolysis"/>
    <property type="evidence" value="ECO:0007669"/>
    <property type="project" value="InterPro"/>
</dbReference>
<dbReference type="GO" id="GO:0042416">
    <property type="term" value="P:dopamine biosynthetic process"/>
    <property type="evidence" value="ECO:0007669"/>
    <property type="project" value="UniProtKB-ARBA"/>
</dbReference>
<comment type="similarity">
    <text evidence="4">Belongs to the biopterin-dependent aromatic amino acid hydroxylase family.</text>
</comment>
<dbReference type="InterPro" id="IPR001273">
    <property type="entry name" value="ArAA_hydroxylase"/>
</dbReference>
<dbReference type="UniPathway" id="UPA00139">
    <property type="reaction ID" value="UER00337"/>
</dbReference>
<dbReference type="PROSITE" id="PS51410">
    <property type="entry name" value="BH4_AAA_HYDROXYL_2"/>
    <property type="match status" value="1"/>
</dbReference>
<evidence type="ECO:0000256" key="11">
    <source>
        <dbReference type="ARBA" id="ARBA00029922"/>
    </source>
</evidence>
<dbReference type="InterPro" id="IPR041912">
    <property type="entry name" value="Euk_PheOH_cat"/>
</dbReference>
<dbReference type="GO" id="GO:0004505">
    <property type="term" value="F:phenylalanine 4-monooxygenase activity"/>
    <property type="evidence" value="ECO:0007669"/>
    <property type="project" value="UniProtKB-EC"/>
</dbReference>
<feature type="domain" description="Biopterin-dependent aromatic amino acid hydroxylase family profile" evidence="14">
    <location>
        <begin position="326"/>
        <end position="671"/>
    </location>
</feature>
<dbReference type="SUPFAM" id="SSF55021">
    <property type="entry name" value="ACT-like"/>
    <property type="match status" value="1"/>
</dbReference>
<comment type="pathway">
    <text evidence="3">Amino-acid degradation; L-phenylalanine degradation; acetoacetate and fumarate from L-phenylalanine: step 1/6.</text>
</comment>
<accession>U4U3W8</accession>
<keyword evidence="8 12" id="KW-0408">Iron</keyword>
<dbReference type="InterPro" id="IPR019774">
    <property type="entry name" value="Aromatic-AA_hydroxylase_C"/>
</dbReference>
<dbReference type="STRING" id="77166.U4U3W8"/>
<dbReference type="CDD" id="cd03347">
    <property type="entry name" value="eu_PheOH"/>
    <property type="match status" value="1"/>
</dbReference>
<dbReference type="FunFam" id="1.10.800.10:FF:000004">
    <property type="entry name" value="Tyrosine 3-monooxygenase"/>
    <property type="match status" value="1"/>
</dbReference>
<dbReference type="PROSITE" id="PS51671">
    <property type="entry name" value="ACT"/>
    <property type="match status" value="1"/>
</dbReference>
<dbReference type="GO" id="GO:0006559">
    <property type="term" value="P:L-phenylalanine catabolic process"/>
    <property type="evidence" value="ECO:0007669"/>
    <property type="project" value="UniProtKB-UniPathway"/>
</dbReference>
<evidence type="ECO:0000259" key="14">
    <source>
        <dbReference type="PROSITE" id="PS51410"/>
    </source>
</evidence>
<dbReference type="GO" id="GO:0004252">
    <property type="term" value="F:serine-type endopeptidase activity"/>
    <property type="evidence" value="ECO:0007669"/>
    <property type="project" value="InterPro"/>
</dbReference>
<gene>
    <name evidence="16" type="ORF">D910_04425</name>
</gene>
<evidence type="ECO:0000256" key="8">
    <source>
        <dbReference type="ARBA" id="ARBA00023004"/>
    </source>
</evidence>
<dbReference type="OrthoDB" id="983542at2759"/>
<evidence type="ECO:0000256" key="4">
    <source>
        <dbReference type="ARBA" id="ARBA00009712"/>
    </source>
</evidence>
<evidence type="ECO:0000313" key="17">
    <source>
        <dbReference type="Proteomes" id="UP000030742"/>
    </source>
</evidence>
<dbReference type="Pfam" id="PF00089">
    <property type="entry name" value="Trypsin"/>
    <property type="match status" value="2"/>
</dbReference>
<dbReference type="Gene3D" id="1.10.800.10">
    <property type="entry name" value="Aromatic amino acid hydroxylase"/>
    <property type="match status" value="1"/>
</dbReference>
<feature type="binding site" evidence="12">
    <location>
        <position position="550"/>
    </location>
    <ligand>
        <name>Fe cation</name>
        <dbReference type="ChEBI" id="CHEBI:24875"/>
    </ligand>
</feature>
<proteinExistence type="inferred from homology"/>
<dbReference type="InterPro" id="IPR036329">
    <property type="entry name" value="Aro-AA_hydroxylase_C_sf"/>
</dbReference>
<dbReference type="InterPro" id="IPR036951">
    <property type="entry name" value="ArAA_hydroxylase_sf"/>
</dbReference>
<dbReference type="NCBIfam" id="TIGR01268">
    <property type="entry name" value="Phe4hydrox_tetr"/>
    <property type="match status" value="1"/>
</dbReference>
<evidence type="ECO:0000259" key="13">
    <source>
        <dbReference type="PROSITE" id="PS50240"/>
    </source>
</evidence>
<feature type="binding site" evidence="12">
    <location>
        <position position="510"/>
    </location>
    <ligand>
        <name>Fe cation</name>
        <dbReference type="ChEBI" id="CHEBI:24875"/>
    </ligand>
</feature>
<evidence type="ECO:0000256" key="7">
    <source>
        <dbReference type="ARBA" id="ARBA00023002"/>
    </source>
</evidence>
<evidence type="ECO:0000256" key="5">
    <source>
        <dbReference type="ARBA" id="ARBA00011995"/>
    </source>
</evidence>
<dbReference type="PANTHER" id="PTHR11473:SF24">
    <property type="entry name" value="PHENYLALANINE-4-HYDROXYLASE"/>
    <property type="match status" value="1"/>
</dbReference>
<keyword evidence="7" id="KW-0560">Oxidoreductase</keyword>
<dbReference type="PANTHER" id="PTHR11473">
    <property type="entry name" value="AROMATIC AMINO ACID HYDROXYLASE"/>
    <property type="match status" value="1"/>
</dbReference>
<dbReference type="Proteomes" id="UP000030742">
    <property type="component" value="Unassembled WGS sequence"/>
</dbReference>
<dbReference type="InterPro" id="IPR002912">
    <property type="entry name" value="ACT_dom"/>
</dbReference>
<sequence length="671" mass="76590">MWSKFSKVSLQLLHPEFGFLGHWCGGVMISQEWLLTAAHCINNITTNEVHIRVFLHLIKLLIYFSELFNLPLAPLWTAVLGDWDRDMEEMTEERIPVEKVILHERFHNFQHDIGKMIMPRLDFLGLSNNDPRPVLPQVFISALMKLSRPVKFTSKTRIRAVCLPTKRLNHNQTDFCVATGWGRDLEDGLLAGKLLEAKVPVLDNAICKKKYGHAVHIRSGHLCAGHIDGSTGTCVPKLMPGGNYIRIGRDSAKSTYLLFAPPEEEVGVLAKYLNTFKKYDVNLLHIESRPSTKMPDLYEFMVECAPSGSLNGAIEDIKNSSQYLQVISRDYKNQENTVPWFPRRIRDLDRFANQILSYGSELDSDHPGFTDATYRSRRKYFADIAYNYRHGQKLPHVDYSEAEVKTWGIVFRQLKTLYSKHACKEHNHVFPLLEENCGYREDNIPQLEDVSNFLRDCTGFTLRPVAGLLSSRDFLAGLAFRVFHSTQYIRHSSKPFYTPEPDVCHELLGHAPLFADPDFAQFSQEIGLASLGAPDDYIEKLATCFWFTVEFGLCREADGLKAYGAGLLSSYGELQYALEGNPEYRSFDPEKTATQKYPITEYQPIYYIAESFEDAKEKMIKYAATIPRPFGVRYNAYTQSVEVLDSKPQIQRLVSNIGSEMSILIDSLKKL</sequence>
<dbReference type="Pfam" id="PF00351">
    <property type="entry name" value="Biopterin_H"/>
    <property type="match status" value="1"/>
</dbReference>